<evidence type="ECO:0000313" key="1">
    <source>
        <dbReference type="EMBL" id="KAJ1718453.1"/>
    </source>
</evidence>
<feature type="non-terminal residue" evidence="1">
    <location>
        <position position="1"/>
    </location>
</feature>
<keyword evidence="2" id="KW-1185">Reference proteome</keyword>
<dbReference type="EMBL" id="JANBOJ010000898">
    <property type="protein sequence ID" value="KAJ1718453.1"/>
    <property type="molecule type" value="Genomic_DNA"/>
</dbReference>
<name>A0A9W8CNW2_9FUNG</name>
<organism evidence="1 2">
    <name type="scientific">Coemansia erecta</name>
    <dbReference type="NCBI Taxonomy" id="147472"/>
    <lineage>
        <taxon>Eukaryota</taxon>
        <taxon>Fungi</taxon>
        <taxon>Fungi incertae sedis</taxon>
        <taxon>Zoopagomycota</taxon>
        <taxon>Kickxellomycotina</taxon>
        <taxon>Kickxellomycetes</taxon>
        <taxon>Kickxellales</taxon>
        <taxon>Kickxellaceae</taxon>
        <taxon>Coemansia</taxon>
    </lineage>
</organism>
<gene>
    <name evidence="1" type="ORF">LPJ53_006510</name>
</gene>
<reference evidence="1" key="1">
    <citation type="submission" date="2022-07" db="EMBL/GenBank/DDBJ databases">
        <title>Phylogenomic reconstructions and comparative analyses of Kickxellomycotina fungi.</title>
        <authorList>
            <person name="Reynolds N.K."/>
            <person name="Stajich J.E."/>
            <person name="Barry K."/>
            <person name="Grigoriev I.V."/>
            <person name="Crous P."/>
            <person name="Smith M.E."/>
        </authorList>
    </citation>
    <scope>NUCLEOTIDE SEQUENCE</scope>
    <source>
        <strain evidence="1">NBRC 32514</strain>
    </source>
</reference>
<accession>A0A9W8CNW2</accession>
<protein>
    <submittedName>
        <fullName evidence="1">Uncharacterized protein</fullName>
    </submittedName>
</protein>
<proteinExistence type="predicted"/>
<dbReference type="AlphaFoldDB" id="A0A9W8CNW2"/>
<dbReference type="Proteomes" id="UP001149813">
    <property type="component" value="Unassembled WGS sequence"/>
</dbReference>
<sequence>DLPEAGGSGDESSMIAVPIYSQHRARSKMYVVYVPRDATVEDVAAEFVRIHLSSGTCVFWESSSGNSMWSLDTAARAFVQPANGSLHLCVSRDSIFNRAPKETEWNPSA</sequence>
<comment type="caution">
    <text evidence="1">The sequence shown here is derived from an EMBL/GenBank/DDBJ whole genome shotgun (WGS) entry which is preliminary data.</text>
</comment>
<evidence type="ECO:0000313" key="2">
    <source>
        <dbReference type="Proteomes" id="UP001149813"/>
    </source>
</evidence>